<evidence type="ECO:0000313" key="5">
    <source>
        <dbReference type="Proteomes" id="UP000182800"/>
    </source>
</evidence>
<organism evidence="2 4">
    <name type="scientific">Saliniramus fredricksonii</name>
    <dbReference type="NCBI Taxonomy" id="1653334"/>
    <lineage>
        <taxon>Bacteria</taxon>
        <taxon>Pseudomonadati</taxon>
        <taxon>Pseudomonadota</taxon>
        <taxon>Alphaproteobacteria</taxon>
        <taxon>Hyphomicrobiales</taxon>
        <taxon>Salinarimonadaceae</taxon>
        <taxon>Saliniramus</taxon>
    </lineage>
</organism>
<dbReference type="Proteomes" id="UP000182800">
    <property type="component" value="Unassembled WGS sequence"/>
</dbReference>
<dbReference type="RefSeq" id="WP_165604077.1">
    <property type="nucleotide sequence ID" value="NZ_FMBM01000003.1"/>
</dbReference>
<feature type="transmembrane region" description="Helical" evidence="1">
    <location>
        <begin position="188"/>
        <end position="212"/>
    </location>
</feature>
<dbReference type="Proteomes" id="UP000050497">
    <property type="component" value="Unassembled WGS sequence"/>
</dbReference>
<proteinExistence type="predicted"/>
<evidence type="ECO:0000313" key="4">
    <source>
        <dbReference type="Proteomes" id="UP000050497"/>
    </source>
</evidence>
<reference evidence="3 5" key="2">
    <citation type="submission" date="2016-08" db="EMBL/GenBank/DDBJ databases">
        <authorList>
            <person name="Varghese N."/>
            <person name="Submissions Spin"/>
        </authorList>
    </citation>
    <scope>NUCLEOTIDE SEQUENCE [LARGE SCALE GENOMIC DNA]</scope>
    <source>
        <strain evidence="3 5">HL-109</strain>
    </source>
</reference>
<dbReference type="AlphaFoldDB" id="A0A0P7XB76"/>
<feature type="transmembrane region" description="Helical" evidence="1">
    <location>
        <begin position="71"/>
        <end position="91"/>
    </location>
</feature>
<dbReference type="PANTHER" id="PTHR41795:SF1">
    <property type="entry name" value="EXOPOLYSACCHARIDE SYNTHESIS PROTEIN"/>
    <property type="match status" value="1"/>
</dbReference>
<keyword evidence="5" id="KW-1185">Reference proteome</keyword>
<reference evidence="2 4" key="1">
    <citation type="submission" date="2015-09" db="EMBL/GenBank/DDBJ databases">
        <title>Identification and resolution of microdiversity through metagenomic sequencing of parallel consortia.</title>
        <authorList>
            <person name="Nelson W.C."/>
            <person name="Romine M.F."/>
            <person name="Lindemann S.R."/>
        </authorList>
    </citation>
    <scope>NUCLEOTIDE SEQUENCE [LARGE SCALE GENOMIC DNA]</scope>
    <source>
        <strain evidence="2">HL-109</strain>
    </source>
</reference>
<accession>A0A0P7XB76</accession>
<evidence type="ECO:0000313" key="3">
    <source>
        <dbReference type="EMBL" id="SCC82729.1"/>
    </source>
</evidence>
<protein>
    <submittedName>
        <fullName evidence="2">Putative ABC transporter permease component</fullName>
    </submittedName>
    <submittedName>
        <fullName evidence="3">Uncharacterized conserved protein</fullName>
    </submittedName>
</protein>
<evidence type="ECO:0000313" key="2">
    <source>
        <dbReference type="EMBL" id="KPQ12596.1"/>
    </source>
</evidence>
<dbReference type="EMBL" id="FMBM01000003">
    <property type="protein sequence ID" value="SCC82729.1"/>
    <property type="molecule type" value="Genomic_DNA"/>
</dbReference>
<keyword evidence="1" id="KW-1133">Transmembrane helix</keyword>
<keyword evidence="1" id="KW-0812">Transmembrane</keyword>
<evidence type="ECO:0000256" key="1">
    <source>
        <dbReference type="SAM" id="Phobius"/>
    </source>
</evidence>
<feature type="transmembrane region" description="Helical" evidence="1">
    <location>
        <begin position="149"/>
        <end position="182"/>
    </location>
</feature>
<dbReference type="PANTHER" id="PTHR41795">
    <property type="entry name" value="EXOPOLYSACCHARIDE SYNTHESIS PROTEIN"/>
    <property type="match status" value="1"/>
</dbReference>
<dbReference type="EMBL" id="LJSX01000001">
    <property type="protein sequence ID" value="KPQ12596.1"/>
    <property type="molecule type" value="Genomic_DNA"/>
</dbReference>
<name>A0A0P7XB76_9HYPH</name>
<sequence>MSSHDSGLPVPQQNDGLSQPLSLSALVSRLESLVGRKRVSMRAVVEVAGQAALLPALTLLALMIVSPISGIPFFSSISGLVIVLLSAQLLMNKSELWLPDFLMRREIPGKRLATALRWMKRAADFLERFTRGGRLAFLVSGKMLKPRLAICLIAGLCMPIFEIVPFSSTLLAAIVLMFALSIMTSDGLFALLGSGMLAIVLALALTFGITVAEALD</sequence>
<dbReference type="PIRSF" id="PIRSF033239">
    <property type="entry name" value="ExoD"/>
    <property type="match status" value="1"/>
</dbReference>
<dbReference type="STRING" id="1653334.GA0071312_3739"/>
<dbReference type="Pfam" id="PF06055">
    <property type="entry name" value="ExoD"/>
    <property type="match status" value="1"/>
</dbReference>
<gene>
    <name evidence="3" type="ORF">GA0071312_3739</name>
    <name evidence="2" type="ORF">HLUCCO17_00445</name>
</gene>
<keyword evidence="1" id="KW-0472">Membrane</keyword>
<dbReference type="InterPro" id="IPR010331">
    <property type="entry name" value="ExoD"/>
</dbReference>
<comment type="caution">
    <text evidence="2">The sequence shown here is derived from an EMBL/GenBank/DDBJ whole genome shotgun (WGS) entry which is preliminary data.</text>
</comment>